<comment type="caution">
    <text evidence="1">The sequence shown here is derived from an EMBL/GenBank/DDBJ whole genome shotgun (WGS) entry which is preliminary data.</text>
</comment>
<protein>
    <submittedName>
        <fullName evidence="1">Uncharacterized protein</fullName>
    </submittedName>
</protein>
<reference evidence="1" key="1">
    <citation type="submission" date="2019-11" db="EMBL/GenBank/DDBJ databases">
        <title>Bipolaris sorokiniana Genome sequencing.</title>
        <authorList>
            <person name="Wang H."/>
        </authorList>
    </citation>
    <scope>NUCLEOTIDE SEQUENCE</scope>
</reference>
<name>A0A8H6DS21_COCSA</name>
<dbReference type="EMBL" id="WNKQ01000018">
    <property type="protein sequence ID" value="KAF5845718.1"/>
    <property type="molecule type" value="Genomic_DNA"/>
</dbReference>
<accession>A0A8H6DS21</accession>
<dbReference type="Proteomes" id="UP000624244">
    <property type="component" value="Unassembled WGS sequence"/>
</dbReference>
<evidence type="ECO:0000313" key="1">
    <source>
        <dbReference type="EMBL" id="KAF5845718.1"/>
    </source>
</evidence>
<organism evidence="1 2">
    <name type="scientific">Cochliobolus sativus</name>
    <name type="common">Common root rot and spot blotch fungus</name>
    <name type="synonym">Bipolaris sorokiniana</name>
    <dbReference type="NCBI Taxonomy" id="45130"/>
    <lineage>
        <taxon>Eukaryota</taxon>
        <taxon>Fungi</taxon>
        <taxon>Dikarya</taxon>
        <taxon>Ascomycota</taxon>
        <taxon>Pezizomycotina</taxon>
        <taxon>Dothideomycetes</taxon>
        <taxon>Pleosporomycetidae</taxon>
        <taxon>Pleosporales</taxon>
        <taxon>Pleosporineae</taxon>
        <taxon>Pleosporaceae</taxon>
        <taxon>Bipolaris</taxon>
    </lineage>
</organism>
<evidence type="ECO:0000313" key="2">
    <source>
        <dbReference type="Proteomes" id="UP000624244"/>
    </source>
</evidence>
<sequence>MSSHSACLRNLNADPGADLEYLQVLQNPVVTSGTIPCGWRRKLSKIVSFPQISLDNKIHPLFQMSRWSDINPEDYTLLLPALRIASKFMTEPLILKWWKHTLFGRVEFDRTCRRYLASAPYETSNYADSELHVLLTKKLPYVLELKFENLDKNMSRIDGCAFGSNAAYIRFRHNLVMAPAYPFFDTPRIILHTQYWFSLKYLLSHSSSVHELKTLYLRMAITLCHELAHVVWQYRISRQVVPWAPEIDSTEPLHQASEHLAELGHSWELYVFGGSIWTLDRPGFFTTFYKPHTFGAAASSFSKVCVVVPHWWDDMWSSTGVWSQFEDLYTRGELRLPDMWESGYALCESKMENGKSGWTLYKRNVALLGGCRTPESSIFHLWHAVRPMLQIMLANTQKRGGSGAVQRLHREFYELLVQSEYVDEASPEAFRLRGR</sequence>
<dbReference type="AlphaFoldDB" id="A0A8H6DS21"/>
<proteinExistence type="predicted"/>
<gene>
    <name evidence="1" type="ORF">GGP41_009544</name>
</gene>